<feature type="compositionally biased region" description="Acidic residues" evidence="1">
    <location>
        <begin position="571"/>
        <end position="583"/>
    </location>
</feature>
<feature type="compositionally biased region" description="Acidic residues" evidence="1">
    <location>
        <begin position="240"/>
        <end position="264"/>
    </location>
</feature>
<feature type="compositionally biased region" description="Low complexity" evidence="1">
    <location>
        <begin position="52"/>
        <end position="89"/>
    </location>
</feature>
<feature type="compositionally biased region" description="Polar residues" evidence="1">
    <location>
        <begin position="90"/>
        <end position="117"/>
    </location>
</feature>
<dbReference type="PANTHER" id="PTHR46100:SF4">
    <property type="entry name" value="USPA DOMAIN-CONTAINING PROTEIN"/>
    <property type="match status" value="1"/>
</dbReference>
<accession>A0A8E2DMN2</accession>
<dbReference type="OrthoDB" id="992776at2759"/>
<dbReference type="Proteomes" id="UP000250043">
    <property type="component" value="Unassembled WGS sequence"/>
</dbReference>
<feature type="compositionally biased region" description="Basic and acidic residues" evidence="1">
    <location>
        <begin position="546"/>
        <end position="567"/>
    </location>
</feature>
<feature type="compositionally biased region" description="Basic and acidic residues" evidence="1">
    <location>
        <begin position="1"/>
        <end position="13"/>
    </location>
</feature>
<feature type="region of interest" description="Disordered" evidence="1">
    <location>
        <begin position="302"/>
        <end position="330"/>
    </location>
</feature>
<evidence type="ECO:0000256" key="1">
    <source>
        <dbReference type="SAM" id="MobiDB-lite"/>
    </source>
</evidence>
<proteinExistence type="predicted"/>
<protein>
    <recommendedName>
        <fullName evidence="2">UspA domain-containing protein</fullName>
    </recommendedName>
</protein>
<dbReference type="InterPro" id="IPR014729">
    <property type="entry name" value="Rossmann-like_a/b/a_fold"/>
</dbReference>
<gene>
    <name evidence="3" type="ORF">OBBRIDRAFT_729154</name>
</gene>
<name>A0A8E2DMN2_9APHY</name>
<dbReference type="Pfam" id="PF00582">
    <property type="entry name" value="Usp"/>
    <property type="match status" value="1"/>
</dbReference>
<feature type="compositionally biased region" description="Polar residues" evidence="1">
    <location>
        <begin position="207"/>
        <end position="218"/>
    </location>
</feature>
<evidence type="ECO:0000259" key="2">
    <source>
        <dbReference type="Pfam" id="PF00582"/>
    </source>
</evidence>
<feature type="region of interest" description="Disordered" evidence="1">
    <location>
        <begin position="1"/>
        <end position="282"/>
    </location>
</feature>
<dbReference type="PRINTS" id="PR01438">
    <property type="entry name" value="UNVRSLSTRESS"/>
</dbReference>
<dbReference type="PANTHER" id="PTHR46100">
    <property type="entry name" value="IMP2'P"/>
    <property type="match status" value="1"/>
</dbReference>
<feature type="compositionally biased region" description="Low complexity" evidence="1">
    <location>
        <begin position="125"/>
        <end position="151"/>
    </location>
</feature>
<dbReference type="EMBL" id="KV722389">
    <property type="protein sequence ID" value="OCH91239.1"/>
    <property type="molecule type" value="Genomic_DNA"/>
</dbReference>
<dbReference type="SUPFAM" id="SSF52402">
    <property type="entry name" value="Adenine nucleotide alpha hydrolases-like"/>
    <property type="match status" value="1"/>
</dbReference>
<feature type="compositionally biased region" description="Basic and acidic residues" evidence="1">
    <location>
        <begin position="152"/>
        <end position="170"/>
    </location>
</feature>
<evidence type="ECO:0000313" key="4">
    <source>
        <dbReference type="Proteomes" id="UP000250043"/>
    </source>
</evidence>
<keyword evidence="4" id="KW-1185">Reference proteome</keyword>
<dbReference type="InterPro" id="IPR006016">
    <property type="entry name" value="UspA"/>
</dbReference>
<dbReference type="Gene3D" id="3.40.50.620">
    <property type="entry name" value="HUPs"/>
    <property type="match status" value="1"/>
</dbReference>
<dbReference type="CDD" id="cd23659">
    <property type="entry name" value="USP_At3g01520-like"/>
    <property type="match status" value="1"/>
</dbReference>
<dbReference type="InterPro" id="IPR006015">
    <property type="entry name" value="Universal_stress_UspA"/>
</dbReference>
<reference evidence="3 4" key="1">
    <citation type="submission" date="2016-07" db="EMBL/GenBank/DDBJ databases">
        <title>Draft genome of the white-rot fungus Obba rivulosa 3A-2.</title>
        <authorList>
            <consortium name="DOE Joint Genome Institute"/>
            <person name="Miettinen O."/>
            <person name="Riley R."/>
            <person name="Acob R."/>
            <person name="Barry K."/>
            <person name="Cullen D."/>
            <person name="De Vries R."/>
            <person name="Hainaut M."/>
            <person name="Hatakka A."/>
            <person name="Henrissat B."/>
            <person name="Hilden K."/>
            <person name="Kuo R."/>
            <person name="Labutti K."/>
            <person name="Lipzen A."/>
            <person name="Makela M.R."/>
            <person name="Sandor L."/>
            <person name="Spatafora J.W."/>
            <person name="Grigoriev I.V."/>
            <person name="Hibbett D.S."/>
        </authorList>
    </citation>
    <scope>NUCLEOTIDE SEQUENCE [LARGE SCALE GENOMIC DNA]</scope>
    <source>
        <strain evidence="3 4">3A-2</strain>
    </source>
</reference>
<organism evidence="3 4">
    <name type="scientific">Obba rivulosa</name>
    <dbReference type="NCBI Taxonomy" id="1052685"/>
    <lineage>
        <taxon>Eukaryota</taxon>
        <taxon>Fungi</taxon>
        <taxon>Dikarya</taxon>
        <taxon>Basidiomycota</taxon>
        <taxon>Agaricomycotina</taxon>
        <taxon>Agaricomycetes</taxon>
        <taxon>Polyporales</taxon>
        <taxon>Gelatoporiaceae</taxon>
        <taxon>Obba</taxon>
    </lineage>
</organism>
<evidence type="ECO:0000313" key="3">
    <source>
        <dbReference type="EMBL" id="OCH91239.1"/>
    </source>
</evidence>
<sequence length="594" mass="65060">MSDRGREKPEALRRRAWRAKYGGGPKDKDATGPPLVTTREGEASSYAHPLNAAGSSSAASSSSSFKRSGSSQSITSSPPSRPTTPLLLSKRSSSSTNLLTKEDPVSQNALERTTSLQPPARPSESSRSGSFSRMSLSSMMGGLSSLSLSRGGNDDKERGRSEKKEKEKAGGRSNSFSGTTEDARDSSRGRARSQSPFRLRRLRTRDSSPNVEALSQSDVESDAEVATIRPRNAFSLSAASDDESGEDSDDASDSDEESWSDTDQFDPVTERNTERNALIPADMVEADSVDVPDPLGEGVNVVLPPEPYFPTTLNSSGRNPRKRKSTKQHDTLPLETSRPVFQRDRCTITVTHGYPARILEETGRRNKRYVLASDLSDESRYALEWGIGTVLRDGDEVLIVSVIENESKVDPMIPNPADRAAKLRAQQERQALAYILVRQATSLLQRTRLNVTISCQAWHAKNSRHMLLDIVDFVEPTMLIVGSRGLGKLKGILLGSTSHYLIQKCSVPVMVARRRLKRPPRRSAHLAPHRARVSLAQAAGVDRVAPKVDRDVATMRDELKEEEDRRPASSVDDDEDPETEVEGESSLGRKVAGE</sequence>
<feature type="region of interest" description="Disordered" evidence="1">
    <location>
        <begin position="546"/>
        <end position="594"/>
    </location>
</feature>
<feature type="domain" description="UspA" evidence="2">
    <location>
        <begin position="367"/>
        <end position="513"/>
    </location>
</feature>
<dbReference type="AlphaFoldDB" id="A0A8E2DMN2"/>